<evidence type="ECO:0008006" key="3">
    <source>
        <dbReference type="Google" id="ProtNLM"/>
    </source>
</evidence>
<name>A0ABS9BY31_9BACT</name>
<protein>
    <recommendedName>
        <fullName evidence="3">Addiction module component</fullName>
    </recommendedName>
</protein>
<dbReference type="RefSeq" id="WP_234862097.1">
    <property type="nucleotide sequence ID" value="NZ_JAKEVZ010000010.1"/>
</dbReference>
<evidence type="ECO:0000313" key="2">
    <source>
        <dbReference type="Proteomes" id="UP001201449"/>
    </source>
</evidence>
<reference evidence="1 2" key="1">
    <citation type="submission" date="2022-01" db="EMBL/GenBank/DDBJ databases">
        <title>Mariniradius saccharolyticus sp. nov., isolated from sediment of a river.</title>
        <authorList>
            <person name="Liu H."/>
        </authorList>
    </citation>
    <scope>NUCLEOTIDE SEQUENCE [LARGE SCALE GENOMIC DNA]</scope>
    <source>
        <strain evidence="1 2">RY-2</strain>
    </source>
</reference>
<comment type="caution">
    <text evidence="1">The sequence shown here is derived from an EMBL/GenBank/DDBJ whole genome shotgun (WGS) entry which is preliminary data.</text>
</comment>
<dbReference type="Proteomes" id="UP001201449">
    <property type="component" value="Unassembled WGS sequence"/>
</dbReference>
<keyword evidence="2" id="KW-1185">Reference proteome</keyword>
<organism evidence="1 2">
    <name type="scientific">Mariniradius sediminis</name>
    <dbReference type="NCBI Taxonomy" id="2909237"/>
    <lineage>
        <taxon>Bacteria</taxon>
        <taxon>Pseudomonadati</taxon>
        <taxon>Bacteroidota</taxon>
        <taxon>Cytophagia</taxon>
        <taxon>Cytophagales</taxon>
        <taxon>Cyclobacteriaceae</taxon>
        <taxon>Mariniradius</taxon>
    </lineage>
</organism>
<gene>
    <name evidence="1" type="ORF">L0U89_14120</name>
</gene>
<evidence type="ECO:0000313" key="1">
    <source>
        <dbReference type="EMBL" id="MCF1752194.1"/>
    </source>
</evidence>
<dbReference type="EMBL" id="JAKEVZ010000010">
    <property type="protein sequence ID" value="MCF1752194.1"/>
    <property type="molecule type" value="Genomic_DNA"/>
</dbReference>
<accession>A0ABS9BY31</accession>
<dbReference type="NCBIfam" id="NF047401">
    <property type="entry name" value="TA_anti_VapB15"/>
    <property type="match status" value="1"/>
</dbReference>
<sequence>MKSGTYNIDLEFNQILDLVRQLSKKEKLRLSRELEKEIIDGKLTSLLEAFKTDDLDQETIDREVEIVRSELYAKGKTT</sequence>
<proteinExistence type="predicted"/>